<organism evidence="2 3">
    <name type="scientific">Datura stramonium</name>
    <name type="common">Jimsonweed</name>
    <name type="synonym">Common thornapple</name>
    <dbReference type="NCBI Taxonomy" id="4076"/>
    <lineage>
        <taxon>Eukaryota</taxon>
        <taxon>Viridiplantae</taxon>
        <taxon>Streptophyta</taxon>
        <taxon>Embryophyta</taxon>
        <taxon>Tracheophyta</taxon>
        <taxon>Spermatophyta</taxon>
        <taxon>Magnoliopsida</taxon>
        <taxon>eudicotyledons</taxon>
        <taxon>Gunneridae</taxon>
        <taxon>Pentapetalae</taxon>
        <taxon>asterids</taxon>
        <taxon>lamiids</taxon>
        <taxon>Solanales</taxon>
        <taxon>Solanaceae</taxon>
        <taxon>Solanoideae</taxon>
        <taxon>Datureae</taxon>
        <taxon>Datura</taxon>
    </lineage>
</organism>
<name>A0ABS8TR69_DATST</name>
<feature type="region of interest" description="Disordered" evidence="1">
    <location>
        <begin position="62"/>
        <end position="91"/>
    </location>
</feature>
<evidence type="ECO:0000313" key="2">
    <source>
        <dbReference type="EMBL" id="MCD7473344.1"/>
    </source>
</evidence>
<dbReference type="Proteomes" id="UP000823775">
    <property type="component" value="Unassembled WGS sequence"/>
</dbReference>
<feature type="compositionally biased region" description="Polar residues" evidence="1">
    <location>
        <begin position="63"/>
        <end position="78"/>
    </location>
</feature>
<feature type="non-terminal residue" evidence="2">
    <location>
        <position position="1"/>
    </location>
</feature>
<keyword evidence="3" id="KW-1185">Reference proteome</keyword>
<accession>A0ABS8TR69</accession>
<gene>
    <name evidence="2" type="ORF">HAX54_015129</name>
</gene>
<proteinExistence type="predicted"/>
<reference evidence="2 3" key="1">
    <citation type="journal article" date="2021" name="BMC Genomics">
        <title>Datura genome reveals duplications of psychoactive alkaloid biosynthetic genes and high mutation rate following tissue culture.</title>
        <authorList>
            <person name="Rajewski A."/>
            <person name="Carter-House D."/>
            <person name="Stajich J."/>
            <person name="Litt A."/>
        </authorList>
    </citation>
    <scope>NUCLEOTIDE SEQUENCE [LARGE SCALE GENOMIC DNA]</scope>
    <source>
        <strain evidence="2">AR-01</strain>
    </source>
</reference>
<dbReference type="EMBL" id="JACEIK010001957">
    <property type="protein sequence ID" value="MCD7473344.1"/>
    <property type="molecule type" value="Genomic_DNA"/>
</dbReference>
<sequence length="91" mass="10300">EAHPTTHGIDLRIVPRLVVKTKIYAKWDFIKRLNGMLTPFSPGTMTYKRRADKMQARRILIDETTNSESDQAGDSPSGSLEDYQVDTSDTD</sequence>
<evidence type="ECO:0000256" key="1">
    <source>
        <dbReference type="SAM" id="MobiDB-lite"/>
    </source>
</evidence>
<comment type="caution">
    <text evidence="2">The sequence shown here is derived from an EMBL/GenBank/DDBJ whole genome shotgun (WGS) entry which is preliminary data.</text>
</comment>
<protein>
    <submittedName>
        <fullName evidence="2">Uncharacterized protein</fullName>
    </submittedName>
</protein>
<evidence type="ECO:0000313" key="3">
    <source>
        <dbReference type="Proteomes" id="UP000823775"/>
    </source>
</evidence>